<dbReference type="EMBL" id="CAJVCH010550569">
    <property type="protein sequence ID" value="CAG7829212.1"/>
    <property type="molecule type" value="Genomic_DNA"/>
</dbReference>
<name>A0A8J2PV20_9HEXA</name>
<keyword evidence="2" id="KW-1185">Reference proteome</keyword>
<organism evidence="1 2">
    <name type="scientific">Allacma fusca</name>
    <dbReference type="NCBI Taxonomy" id="39272"/>
    <lineage>
        <taxon>Eukaryota</taxon>
        <taxon>Metazoa</taxon>
        <taxon>Ecdysozoa</taxon>
        <taxon>Arthropoda</taxon>
        <taxon>Hexapoda</taxon>
        <taxon>Collembola</taxon>
        <taxon>Symphypleona</taxon>
        <taxon>Sminthuridae</taxon>
        <taxon>Allacma</taxon>
    </lineage>
</organism>
<gene>
    <name evidence="1" type="ORF">AFUS01_LOCUS39087</name>
</gene>
<accession>A0A8J2PV20</accession>
<evidence type="ECO:0000313" key="1">
    <source>
        <dbReference type="EMBL" id="CAG7829212.1"/>
    </source>
</evidence>
<protein>
    <submittedName>
        <fullName evidence="1">Uncharacterized protein</fullName>
    </submittedName>
</protein>
<dbReference type="Proteomes" id="UP000708208">
    <property type="component" value="Unassembled WGS sequence"/>
</dbReference>
<proteinExistence type="predicted"/>
<evidence type="ECO:0000313" key="2">
    <source>
        <dbReference type="Proteomes" id="UP000708208"/>
    </source>
</evidence>
<reference evidence="1" key="1">
    <citation type="submission" date="2021-06" db="EMBL/GenBank/DDBJ databases">
        <authorList>
            <person name="Hodson N. C."/>
            <person name="Mongue J. A."/>
            <person name="Jaron S. K."/>
        </authorList>
    </citation>
    <scope>NUCLEOTIDE SEQUENCE</scope>
</reference>
<comment type="caution">
    <text evidence="1">The sequence shown here is derived from an EMBL/GenBank/DDBJ whole genome shotgun (WGS) entry which is preliminary data.</text>
</comment>
<sequence length="110" mass="12455">MDGMLWIGRDRNPVVSNGLRIARDGKLKPSDCEPNGNVPCKSWLSRLFSYPTFLTSNFPRRESLLRVEADGGKSHNSKTPVINPLFPSHRLLHSTRTIAEEEEKIPMLLI</sequence>
<dbReference type="AlphaFoldDB" id="A0A8J2PV20"/>